<name>A0A7G1IFF3_MYCKA</name>
<reference evidence="3 4" key="1">
    <citation type="submission" date="2020-07" db="EMBL/GenBank/DDBJ databases">
        <title>Mycobacterium kansasii (former subtype) with zoonotic potential isolated from diseased indoor pet cat, Japan.</title>
        <authorList>
            <person name="Fukano H."/>
            <person name="Terazono T."/>
            <person name="Hoshino Y."/>
        </authorList>
    </citation>
    <scope>NUCLEOTIDE SEQUENCE [LARGE SCALE GENOMIC DNA]</scope>
    <source>
        <strain evidence="3 4">Kuro-I</strain>
    </source>
</reference>
<accession>A0A7G1IFF3</accession>
<evidence type="ECO:0000259" key="2">
    <source>
        <dbReference type="Pfam" id="PF19298"/>
    </source>
</evidence>
<dbReference type="AlphaFoldDB" id="A0A7G1IFF3"/>
<proteinExistence type="predicted"/>
<sequence>MIRQFEQDIDIWAHQRYSDRPALTPDELRGFTAIRAWAKQFYPNGLGGSAADEHAASRTGGRQ</sequence>
<evidence type="ECO:0000313" key="3">
    <source>
        <dbReference type="EMBL" id="BCI89550.1"/>
    </source>
</evidence>
<dbReference type="GO" id="GO:0008203">
    <property type="term" value="P:cholesterol metabolic process"/>
    <property type="evidence" value="ECO:0007669"/>
    <property type="project" value="InterPro"/>
</dbReference>
<dbReference type="EMBL" id="AP023343">
    <property type="protein sequence ID" value="BCI89550.1"/>
    <property type="molecule type" value="Genomic_DNA"/>
</dbReference>
<dbReference type="Pfam" id="PF19298">
    <property type="entry name" value="KshA_C"/>
    <property type="match status" value="1"/>
</dbReference>
<feature type="domain" description="3-ketosteroid-9-alpha-monooxygenase oxygenase component-like C-terminal" evidence="2">
    <location>
        <begin position="2"/>
        <end position="42"/>
    </location>
</feature>
<evidence type="ECO:0000313" key="4">
    <source>
        <dbReference type="Proteomes" id="UP000516380"/>
    </source>
</evidence>
<protein>
    <recommendedName>
        <fullName evidence="2">3-ketosteroid-9-alpha-monooxygenase oxygenase component-like C-terminal domain-containing protein</fullName>
    </recommendedName>
</protein>
<evidence type="ECO:0000256" key="1">
    <source>
        <dbReference type="ARBA" id="ARBA00023002"/>
    </source>
</evidence>
<dbReference type="InterPro" id="IPR045605">
    <property type="entry name" value="KshA-like_C"/>
</dbReference>
<gene>
    <name evidence="3" type="ORF">NIIDMKKI_47560</name>
</gene>
<dbReference type="Gene3D" id="3.90.380.10">
    <property type="entry name" value="Naphthalene 1,2-dioxygenase Alpha Subunit, Chain A, domain 1"/>
    <property type="match status" value="1"/>
</dbReference>
<keyword evidence="1" id="KW-0560">Oxidoreductase</keyword>
<dbReference type="GO" id="GO:0016491">
    <property type="term" value="F:oxidoreductase activity"/>
    <property type="evidence" value="ECO:0007669"/>
    <property type="project" value="UniProtKB-KW"/>
</dbReference>
<organism evidence="3 4">
    <name type="scientific">Mycobacterium kansasii</name>
    <dbReference type="NCBI Taxonomy" id="1768"/>
    <lineage>
        <taxon>Bacteria</taxon>
        <taxon>Bacillati</taxon>
        <taxon>Actinomycetota</taxon>
        <taxon>Actinomycetes</taxon>
        <taxon>Mycobacteriales</taxon>
        <taxon>Mycobacteriaceae</taxon>
        <taxon>Mycobacterium</taxon>
    </lineage>
</organism>
<keyword evidence="4" id="KW-1185">Reference proteome</keyword>
<dbReference type="Proteomes" id="UP000516380">
    <property type="component" value="Chromosome"/>
</dbReference>